<organism evidence="1 2">
    <name type="scientific">Capnocytophaga endodontalis</name>
    <dbReference type="NCBI Taxonomy" id="2708117"/>
    <lineage>
        <taxon>Bacteria</taxon>
        <taxon>Pseudomonadati</taxon>
        <taxon>Bacteroidota</taxon>
        <taxon>Flavobacteriia</taxon>
        <taxon>Flavobacteriales</taxon>
        <taxon>Flavobacteriaceae</taxon>
        <taxon>Capnocytophaga</taxon>
    </lineage>
</organism>
<dbReference type="EMBL" id="CP022022">
    <property type="protein sequence ID" value="ASF43758.1"/>
    <property type="molecule type" value="Genomic_DNA"/>
</dbReference>
<keyword evidence="2" id="KW-1185">Reference proteome</keyword>
<dbReference type="KEGG" id="capn:CBG49_12095"/>
<gene>
    <name evidence="1" type="ORF">CBG49_12095</name>
</gene>
<sequence length="245" mass="29613">MKKQITFLLLFCSKLLFSQEESKEEFFNQVYKDFIPEDYEYFYLEPPYIPSANEFEYAKEKPFYGRSSALSNDAEGVIKAIEERKKNPESSYWDFQVFKKARECFQDSLLPSFDTQDFVFTKRNIKDKERFVCPHTFFVTVKWYWSKKRREKEAWKVYKKLKELIYRPEKLQCFTFSEPIFFDGGNKAYFSFRKSDKKIDAVYKKENGIWKKDYYSSVMNICGAGLIYTTYTKEKHFKTKKKSLK</sequence>
<dbReference type="Proteomes" id="UP000197007">
    <property type="component" value="Chromosome"/>
</dbReference>
<dbReference type="AlphaFoldDB" id="A0A1Z4BR70"/>
<dbReference type="RefSeq" id="WP_088594660.1">
    <property type="nucleotide sequence ID" value="NZ_CP022022.1"/>
</dbReference>
<evidence type="ECO:0000313" key="1">
    <source>
        <dbReference type="EMBL" id="ASF43758.1"/>
    </source>
</evidence>
<protein>
    <submittedName>
        <fullName evidence="1">Uncharacterized protein</fullName>
    </submittedName>
</protein>
<reference evidence="2" key="1">
    <citation type="submission" date="2017-06" db="EMBL/GenBank/DDBJ databases">
        <title>Complete genome sequence of Capnocytophaga sp. KCOM 1579 (=ChDC OS43) isolated from a human refractory periapical abscess lesion.</title>
        <authorList>
            <person name="Kook J.-K."/>
            <person name="Park S.-N."/>
            <person name="Lim Y.K."/>
            <person name="Roh H."/>
        </authorList>
    </citation>
    <scope>NUCLEOTIDE SEQUENCE [LARGE SCALE GENOMIC DNA]</scope>
    <source>
        <strain evidence="2">ChDC OS43</strain>
    </source>
</reference>
<evidence type="ECO:0000313" key="2">
    <source>
        <dbReference type="Proteomes" id="UP000197007"/>
    </source>
</evidence>
<name>A0A1Z4BR70_9FLAO</name>
<accession>A0A1Z4BR70</accession>
<proteinExistence type="predicted"/>